<comment type="caution">
    <text evidence="2">The sequence shown here is derived from an EMBL/GenBank/DDBJ whole genome shotgun (WGS) entry which is preliminary data.</text>
</comment>
<proteinExistence type="predicted"/>
<keyword evidence="1" id="KW-0472">Membrane</keyword>
<accession>A0ABV2QI18</accession>
<keyword evidence="1" id="KW-1133">Transmembrane helix</keyword>
<keyword evidence="1" id="KW-0812">Transmembrane</keyword>
<evidence type="ECO:0000313" key="3">
    <source>
        <dbReference type="Proteomes" id="UP001549257"/>
    </source>
</evidence>
<name>A0ABV2QI18_9MICO</name>
<gene>
    <name evidence="2" type="ORF">ABIE21_000165</name>
</gene>
<feature type="transmembrane region" description="Helical" evidence="1">
    <location>
        <begin position="30"/>
        <end position="54"/>
    </location>
</feature>
<protein>
    <submittedName>
        <fullName evidence="2">Uncharacterized membrane protein YhaH (DUF805 family)</fullName>
    </submittedName>
</protein>
<evidence type="ECO:0000256" key="1">
    <source>
        <dbReference type="SAM" id="Phobius"/>
    </source>
</evidence>
<dbReference type="Proteomes" id="UP001549257">
    <property type="component" value="Unassembled WGS sequence"/>
</dbReference>
<reference evidence="2 3" key="1">
    <citation type="submission" date="2024-06" db="EMBL/GenBank/DDBJ databases">
        <title>Sorghum-associated microbial communities from plants grown in Nebraska, USA.</title>
        <authorList>
            <person name="Schachtman D."/>
        </authorList>
    </citation>
    <scope>NUCLEOTIDE SEQUENCE [LARGE SCALE GENOMIC DNA]</scope>
    <source>
        <strain evidence="2 3">2857</strain>
    </source>
</reference>
<sequence length="59" mass="6241">MFGVAIVVPFVSIVVTAVRRDRDPDTRNWWVAAAGVGLVAATFVVCVALEAAAVNKPFP</sequence>
<keyword evidence="3" id="KW-1185">Reference proteome</keyword>
<dbReference type="RefSeq" id="WP_354022891.1">
    <property type="nucleotide sequence ID" value="NZ_JBEPSJ010000001.1"/>
</dbReference>
<evidence type="ECO:0000313" key="2">
    <source>
        <dbReference type="EMBL" id="MET4580675.1"/>
    </source>
</evidence>
<organism evidence="2 3">
    <name type="scientific">Conyzicola nivalis</name>
    <dbReference type="NCBI Taxonomy" id="1477021"/>
    <lineage>
        <taxon>Bacteria</taxon>
        <taxon>Bacillati</taxon>
        <taxon>Actinomycetota</taxon>
        <taxon>Actinomycetes</taxon>
        <taxon>Micrococcales</taxon>
        <taxon>Microbacteriaceae</taxon>
        <taxon>Conyzicola</taxon>
    </lineage>
</organism>
<dbReference type="EMBL" id="JBEPSJ010000001">
    <property type="protein sequence ID" value="MET4580675.1"/>
    <property type="molecule type" value="Genomic_DNA"/>
</dbReference>